<dbReference type="RefSeq" id="WP_126610008.1">
    <property type="nucleotide sequence ID" value="NZ_AP025144.1"/>
</dbReference>
<organism evidence="1 2">
    <name type="scientific">Vibrio penaeicida</name>
    <dbReference type="NCBI Taxonomy" id="104609"/>
    <lineage>
        <taxon>Bacteria</taxon>
        <taxon>Pseudomonadati</taxon>
        <taxon>Pseudomonadota</taxon>
        <taxon>Gammaproteobacteria</taxon>
        <taxon>Vibrionales</taxon>
        <taxon>Vibrionaceae</taxon>
        <taxon>Vibrio</taxon>
    </lineage>
</organism>
<dbReference type="Pfam" id="PF19942">
    <property type="entry name" value="DUF6404"/>
    <property type="match status" value="1"/>
</dbReference>
<reference evidence="2" key="1">
    <citation type="journal article" date="2019" name="Int. J. Syst. Evol. Microbiol.">
        <title>The Global Catalogue of Microorganisms (GCM) 10K type strain sequencing project: providing services to taxonomists for standard genome sequencing and annotation.</title>
        <authorList>
            <consortium name="The Broad Institute Genomics Platform"/>
            <consortium name="The Broad Institute Genome Sequencing Center for Infectious Disease"/>
            <person name="Wu L."/>
            <person name="Ma J."/>
        </authorList>
    </citation>
    <scope>NUCLEOTIDE SEQUENCE [LARGE SCALE GENOMIC DNA]</scope>
    <source>
        <strain evidence="2">NBRC 15640</strain>
    </source>
</reference>
<protein>
    <recommendedName>
        <fullName evidence="3">Magnesium transporter</fullName>
    </recommendedName>
</protein>
<evidence type="ECO:0000313" key="2">
    <source>
        <dbReference type="Proteomes" id="UP001156690"/>
    </source>
</evidence>
<name>A0AAV5NRX4_9VIBR</name>
<gene>
    <name evidence="1" type="ORF">GCM10007932_23580</name>
</gene>
<evidence type="ECO:0000313" key="1">
    <source>
        <dbReference type="EMBL" id="GLQ72998.1"/>
    </source>
</evidence>
<dbReference type="InterPro" id="IPR045644">
    <property type="entry name" value="DUF6404"/>
</dbReference>
<evidence type="ECO:0008006" key="3">
    <source>
        <dbReference type="Google" id="ProtNLM"/>
    </source>
</evidence>
<sequence>MIEMQFVRLHLIEKGIPNDLVTPSPFIWSKYLNPKGKPFLFQSLTQVMLHGLRFGLLCGSLMWLIGADSNYELAIKASVLGLGMGLVNWVRITRTKRKLDIVSWEKWCSENYGAAP</sequence>
<proteinExistence type="predicted"/>
<comment type="caution">
    <text evidence="1">The sequence shown here is derived from an EMBL/GenBank/DDBJ whole genome shotgun (WGS) entry which is preliminary data.</text>
</comment>
<dbReference type="Proteomes" id="UP001156690">
    <property type="component" value="Unassembled WGS sequence"/>
</dbReference>
<accession>A0AAV5NRX4</accession>
<dbReference type="AlphaFoldDB" id="A0AAV5NRX4"/>
<dbReference type="EMBL" id="BSNX01000026">
    <property type="protein sequence ID" value="GLQ72998.1"/>
    <property type="molecule type" value="Genomic_DNA"/>
</dbReference>
<keyword evidence="2" id="KW-1185">Reference proteome</keyword>